<feature type="transmembrane region" description="Helical" evidence="10">
    <location>
        <begin position="255"/>
        <end position="273"/>
    </location>
</feature>
<dbReference type="PANTHER" id="PTHR10266:SF3">
    <property type="entry name" value="CYTOCHROME C1, HEME PROTEIN, MITOCHONDRIAL"/>
    <property type="match status" value="1"/>
</dbReference>
<evidence type="ECO:0000256" key="7">
    <source>
        <dbReference type="ARBA" id="ARBA00023004"/>
    </source>
</evidence>
<evidence type="ECO:0000259" key="12">
    <source>
        <dbReference type="PROSITE" id="PS51007"/>
    </source>
</evidence>
<dbReference type="Proteomes" id="UP001073227">
    <property type="component" value="Unassembled WGS sequence"/>
</dbReference>
<keyword evidence="3 9" id="KW-0349">Heme</keyword>
<comment type="subcellular location">
    <subcellularLocation>
        <location evidence="1">Membrane</location>
    </subcellularLocation>
</comment>
<keyword evidence="4 10" id="KW-0812">Transmembrane</keyword>
<dbReference type="SUPFAM" id="SSF46626">
    <property type="entry name" value="Cytochrome c"/>
    <property type="match status" value="1"/>
</dbReference>
<dbReference type="InterPro" id="IPR002326">
    <property type="entry name" value="Cyt_c1"/>
</dbReference>
<dbReference type="PANTHER" id="PTHR10266">
    <property type="entry name" value="CYTOCHROME C1"/>
    <property type="match status" value="1"/>
</dbReference>
<dbReference type="RefSeq" id="WP_267653618.1">
    <property type="nucleotide sequence ID" value="NZ_JAOVZR010000001.1"/>
</dbReference>
<evidence type="ECO:0000256" key="4">
    <source>
        <dbReference type="ARBA" id="ARBA00022692"/>
    </source>
</evidence>
<comment type="caution">
    <text evidence="13">The sequence shown here is derived from an EMBL/GenBank/DDBJ whole genome shotgun (WGS) entry which is preliminary data.</text>
</comment>
<evidence type="ECO:0000313" key="14">
    <source>
        <dbReference type="Proteomes" id="UP001073227"/>
    </source>
</evidence>
<evidence type="ECO:0000256" key="9">
    <source>
        <dbReference type="PROSITE-ProRule" id="PRU00433"/>
    </source>
</evidence>
<keyword evidence="7 9" id="KW-0408">Iron</keyword>
<dbReference type="PRINTS" id="PR00603">
    <property type="entry name" value="CYTOCHROMEC1"/>
</dbReference>
<dbReference type="InterPro" id="IPR009056">
    <property type="entry name" value="Cyt_c-like_dom"/>
</dbReference>
<dbReference type="Gene3D" id="1.20.5.100">
    <property type="entry name" value="Cytochrome c1, transmembrane anchor, C-terminal"/>
    <property type="match status" value="1"/>
</dbReference>
<evidence type="ECO:0000256" key="6">
    <source>
        <dbReference type="ARBA" id="ARBA00022989"/>
    </source>
</evidence>
<reference evidence="13" key="1">
    <citation type="submission" date="2022-10" db="EMBL/GenBank/DDBJ databases">
        <title>Hoeflea sp. G2-23, isolated from marine algae.</title>
        <authorList>
            <person name="Kristyanto S."/>
            <person name="Kim J.M."/>
            <person name="Jeon C.O."/>
        </authorList>
    </citation>
    <scope>NUCLEOTIDE SEQUENCE</scope>
    <source>
        <strain evidence="13">G2-23</strain>
    </source>
</reference>
<evidence type="ECO:0000256" key="8">
    <source>
        <dbReference type="ARBA" id="ARBA00023136"/>
    </source>
</evidence>
<gene>
    <name evidence="13" type="ORF">OEG84_09965</name>
</gene>
<evidence type="ECO:0000256" key="5">
    <source>
        <dbReference type="ARBA" id="ARBA00022723"/>
    </source>
</evidence>
<organism evidence="13 14">
    <name type="scientific">Hoeflea algicola</name>
    <dbReference type="NCBI Taxonomy" id="2983763"/>
    <lineage>
        <taxon>Bacteria</taxon>
        <taxon>Pseudomonadati</taxon>
        <taxon>Pseudomonadota</taxon>
        <taxon>Alphaproteobacteria</taxon>
        <taxon>Hyphomicrobiales</taxon>
        <taxon>Rhizobiaceae</taxon>
        <taxon>Hoeflea</taxon>
    </lineage>
</organism>
<protein>
    <recommendedName>
        <fullName evidence="2">Cytochrome c1</fullName>
    </recommendedName>
</protein>
<feature type="chain" id="PRO_5045642839" description="Cytochrome c1" evidence="11">
    <location>
        <begin position="25"/>
        <end position="283"/>
    </location>
</feature>
<dbReference type="InterPro" id="IPR036909">
    <property type="entry name" value="Cyt_c-like_dom_sf"/>
</dbReference>
<dbReference type="Pfam" id="PF02167">
    <property type="entry name" value="Cytochrom_C1"/>
    <property type="match status" value="1"/>
</dbReference>
<keyword evidence="5 9" id="KW-0479">Metal-binding</keyword>
<proteinExistence type="predicted"/>
<keyword evidence="6 10" id="KW-1133">Transmembrane helix</keyword>
<evidence type="ECO:0000256" key="2">
    <source>
        <dbReference type="ARBA" id="ARBA00016165"/>
    </source>
</evidence>
<evidence type="ECO:0000256" key="11">
    <source>
        <dbReference type="SAM" id="SignalP"/>
    </source>
</evidence>
<name>A0ABT3Z8B3_9HYPH</name>
<evidence type="ECO:0000313" key="13">
    <source>
        <dbReference type="EMBL" id="MCY0148027.1"/>
    </source>
</evidence>
<sequence length="283" mass="31026">MKTLLASIVPLAMAAVIGTGPAVAAEHENATPHYPINHLREVDWSFAGPFGTFDRGQLQRGLKVYVETCSACHSMNLVPFRSLVALGYSEDQVKTLAAEYEVEDGPNDEGDMFTRAAIPADYFPSPFPNDAAAAASNNGAVPPDFSLLAKARYAERGFPQFVFDIFTGYNESGPNYIYSLLTGYQEAPAGVEVPENAHYNPYFLAGPALAMAQPLSDGQITYDDGSPETLDQYSKDVAAFMMWAAEPHMEERKRTGFMVMVFLLIFSGLMYLTKKSVYANKDH</sequence>
<dbReference type="PROSITE" id="PS51007">
    <property type="entry name" value="CYTC"/>
    <property type="match status" value="1"/>
</dbReference>
<keyword evidence="11" id="KW-0732">Signal</keyword>
<dbReference type="EMBL" id="JAOVZR010000001">
    <property type="protein sequence ID" value="MCY0148027.1"/>
    <property type="molecule type" value="Genomic_DNA"/>
</dbReference>
<evidence type="ECO:0000256" key="1">
    <source>
        <dbReference type="ARBA" id="ARBA00004370"/>
    </source>
</evidence>
<feature type="signal peptide" evidence="11">
    <location>
        <begin position="1"/>
        <end position="24"/>
    </location>
</feature>
<keyword evidence="14" id="KW-1185">Reference proteome</keyword>
<feature type="domain" description="Cytochrome c" evidence="12">
    <location>
        <begin position="56"/>
        <end position="245"/>
    </location>
</feature>
<keyword evidence="8 10" id="KW-0472">Membrane</keyword>
<evidence type="ECO:0000256" key="3">
    <source>
        <dbReference type="ARBA" id="ARBA00022617"/>
    </source>
</evidence>
<evidence type="ECO:0000256" key="10">
    <source>
        <dbReference type="SAM" id="Phobius"/>
    </source>
</evidence>
<dbReference type="Gene3D" id="1.10.760.10">
    <property type="entry name" value="Cytochrome c-like domain"/>
    <property type="match status" value="1"/>
</dbReference>
<accession>A0ABT3Z8B3</accession>